<organism evidence="2">
    <name type="scientific">Panicum hallii</name>
    <dbReference type="NCBI Taxonomy" id="206008"/>
    <lineage>
        <taxon>Eukaryota</taxon>
        <taxon>Viridiplantae</taxon>
        <taxon>Streptophyta</taxon>
        <taxon>Embryophyta</taxon>
        <taxon>Tracheophyta</taxon>
        <taxon>Spermatophyta</taxon>
        <taxon>Magnoliopsida</taxon>
        <taxon>Liliopsida</taxon>
        <taxon>Poales</taxon>
        <taxon>Poaceae</taxon>
        <taxon>PACMAD clade</taxon>
        <taxon>Panicoideae</taxon>
        <taxon>Panicodae</taxon>
        <taxon>Paniceae</taxon>
        <taxon>Panicinae</taxon>
        <taxon>Panicum</taxon>
        <taxon>Panicum sect. Panicum</taxon>
    </lineage>
</organism>
<dbReference type="Gramene" id="PVH64591">
    <property type="protein sequence ID" value="PVH64591"/>
    <property type="gene ID" value="PAHAL_2G308900"/>
</dbReference>
<dbReference type="AlphaFoldDB" id="A0A2T8KQX3"/>
<evidence type="ECO:0000313" key="2">
    <source>
        <dbReference type="EMBL" id="PVH64591.1"/>
    </source>
</evidence>
<evidence type="ECO:0000256" key="1">
    <source>
        <dbReference type="SAM" id="MobiDB-lite"/>
    </source>
</evidence>
<protein>
    <submittedName>
        <fullName evidence="2">Uncharacterized protein</fullName>
    </submittedName>
</protein>
<gene>
    <name evidence="2" type="ORF">PAHAL_2G308900</name>
</gene>
<name>A0A2T8KQX3_9POAL</name>
<reference evidence="2" key="1">
    <citation type="submission" date="2018-04" db="EMBL/GenBank/DDBJ databases">
        <title>WGS assembly of Panicum hallii.</title>
        <authorList>
            <person name="Lovell J."/>
            <person name="Jenkins J."/>
            <person name="Lowry D."/>
            <person name="Mamidi S."/>
            <person name="Sreedasyam A."/>
            <person name="Weng X."/>
            <person name="Barry K."/>
            <person name="Bonette J."/>
            <person name="Campitelli B."/>
            <person name="Daum C."/>
            <person name="Gordon S."/>
            <person name="Gould B."/>
            <person name="Lipzen A."/>
            <person name="Macqueen A."/>
            <person name="Palacio-Mejia J."/>
            <person name="Plott C."/>
            <person name="Shakirov E."/>
            <person name="Shu S."/>
            <person name="Yoshinaga Y."/>
            <person name="Zane M."/>
            <person name="Rokhsar D."/>
            <person name="Grimwood J."/>
            <person name="Schmutz J."/>
            <person name="Juenger T."/>
        </authorList>
    </citation>
    <scope>NUCLEOTIDE SEQUENCE [LARGE SCALE GENOMIC DNA]</scope>
    <source>
        <strain evidence="2">FIL2</strain>
    </source>
</reference>
<dbReference type="Proteomes" id="UP000243499">
    <property type="component" value="Chromosome 2"/>
</dbReference>
<accession>A0A2T8KQX3</accession>
<dbReference type="EMBL" id="CM008047">
    <property type="protein sequence ID" value="PVH64591.1"/>
    <property type="molecule type" value="Genomic_DNA"/>
</dbReference>
<proteinExistence type="predicted"/>
<feature type="region of interest" description="Disordered" evidence="1">
    <location>
        <begin position="1"/>
        <end position="73"/>
    </location>
</feature>
<sequence length="73" mass="8319">MRKGQNLMLPPLVMSGKPLKMSEEPTPRLGMASTSPPLRRRTLEPQQHRKMRPRRSVGTVKPNPNLPNPRLVE</sequence>